<accession>A0A853IB30</accession>
<keyword evidence="2" id="KW-1185">Reference proteome</keyword>
<organism evidence="1 2">
    <name type="scientific">Spartinivicinus marinus</name>
    <dbReference type="NCBI Taxonomy" id="2994442"/>
    <lineage>
        <taxon>Bacteria</taxon>
        <taxon>Pseudomonadati</taxon>
        <taxon>Pseudomonadota</taxon>
        <taxon>Gammaproteobacteria</taxon>
        <taxon>Oceanospirillales</taxon>
        <taxon>Zooshikellaceae</taxon>
        <taxon>Spartinivicinus</taxon>
    </lineage>
</organism>
<gene>
    <name evidence="1" type="ORF">H0A36_10530</name>
</gene>
<dbReference type="CDD" id="cd16364">
    <property type="entry name" value="T3SC_I-like"/>
    <property type="match status" value="1"/>
</dbReference>
<dbReference type="Pfam" id="PF05932">
    <property type="entry name" value="CesT"/>
    <property type="match status" value="1"/>
</dbReference>
<dbReference type="SUPFAM" id="SSF69635">
    <property type="entry name" value="Type III secretory system chaperone-like"/>
    <property type="match status" value="1"/>
</dbReference>
<name>A0A853IB30_9GAMM</name>
<evidence type="ECO:0000313" key="1">
    <source>
        <dbReference type="EMBL" id="NYZ66445.1"/>
    </source>
</evidence>
<dbReference type="AlphaFoldDB" id="A0A853IB30"/>
<proteinExistence type="predicted"/>
<dbReference type="GO" id="GO:0030254">
    <property type="term" value="P:protein secretion by the type III secretion system"/>
    <property type="evidence" value="ECO:0007669"/>
    <property type="project" value="InterPro"/>
</dbReference>
<dbReference type="Gene3D" id="3.30.1460.10">
    <property type="match status" value="1"/>
</dbReference>
<dbReference type="InterPro" id="IPR010261">
    <property type="entry name" value="Tir_chaperone"/>
</dbReference>
<dbReference type="EMBL" id="JACCKB010000014">
    <property type="protein sequence ID" value="NYZ66445.1"/>
    <property type="molecule type" value="Genomic_DNA"/>
</dbReference>
<dbReference type="Proteomes" id="UP000569732">
    <property type="component" value="Unassembled WGS sequence"/>
</dbReference>
<sequence>MNGLPYFSELVRKWLAYHGMGSLDVDENTTVYHLTIDNVGDVHIGYLTVDNSIVLFSSLGSLNELPDNILKQCLVKQHFKELPHVNFGLDETSEQLIVWLKTQLDQATVEVLDQQLAQLLEEGLIAFKQQLTANTSAPITPGVIV</sequence>
<evidence type="ECO:0000313" key="2">
    <source>
        <dbReference type="Proteomes" id="UP000569732"/>
    </source>
</evidence>
<protein>
    <submittedName>
        <fullName evidence="1">Type III secretion system chaperone</fullName>
    </submittedName>
</protein>
<comment type="caution">
    <text evidence="1">The sequence shown here is derived from an EMBL/GenBank/DDBJ whole genome shotgun (WGS) entry which is preliminary data.</text>
</comment>
<reference evidence="1 2" key="1">
    <citation type="submission" date="2020-07" db="EMBL/GenBank/DDBJ databases">
        <title>Endozoicomonas sp. nov., isolated from sediment.</title>
        <authorList>
            <person name="Gu T."/>
        </authorList>
    </citation>
    <scope>NUCLEOTIDE SEQUENCE [LARGE SCALE GENOMIC DNA]</scope>
    <source>
        <strain evidence="1 2">SM1973</strain>
    </source>
</reference>
<dbReference type="RefSeq" id="WP_180568475.1">
    <property type="nucleotide sequence ID" value="NZ_JACCKB010000014.1"/>
</dbReference>